<dbReference type="EMBL" id="KZ613791">
    <property type="protein sequence ID" value="PMD60235.1"/>
    <property type="molecule type" value="Genomic_DNA"/>
</dbReference>
<feature type="region of interest" description="Disordered" evidence="1">
    <location>
        <begin position="222"/>
        <end position="245"/>
    </location>
</feature>
<dbReference type="InParanoid" id="A0A2J6TB40"/>
<name>A0A2J6TB40_9HELO</name>
<organism evidence="2 3">
    <name type="scientific">Hyaloscypha bicolor E</name>
    <dbReference type="NCBI Taxonomy" id="1095630"/>
    <lineage>
        <taxon>Eukaryota</taxon>
        <taxon>Fungi</taxon>
        <taxon>Dikarya</taxon>
        <taxon>Ascomycota</taxon>
        <taxon>Pezizomycotina</taxon>
        <taxon>Leotiomycetes</taxon>
        <taxon>Helotiales</taxon>
        <taxon>Hyaloscyphaceae</taxon>
        <taxon>Hyaloscypha</taxon>
        <taxon>Hyaloscypha bicolor</taxon>
    </lineage>
</organism>
<dbReference type="GeneID" id="36580589"/>
<sequence>MADPDLAHFNVASLITSTDTQISKEAPFFKDIKNLRLIYRSIDGKYPTTFSKDTRFNIRTGLRFRYESTAVKEEDIYRDRVSALGFVLFWVIIPRLDRNQVSATSGYLWTILIQCLSSQFEAKQPPGEDLLTACGKSTDKDAVFYRLPTIAKHAQKELEAEHIKYAFNKRLEQDTARIESAAAREVTKATQQIREKCKKDLEEARALLTEEFREQLGKAAELERTYKKPTNTLTPQGDGGGSDYMLQAGQAEVRGIGCRQTEDDPSVPKSLNTTGVSSGCVERN</sequence>
<dbReference type="RefSeq" id="XP_024737139.1">
    <property type="nucleotide sequence ID" value="XM_024872509.1"/>
</dbReference>
<evidence type="ECO:0000256" key="1">
    <source>
        <dbReference type="SAM" id="MobiDB-lite"/>
    </source>
</evidence>
<evidence type="ECO:0000313" key="2">
    <source>
        <dbReference type="EMBL" id="PMD60235.1"/>
    </source>
</evidence>
<accession>A0A2J6TB40</accession>
<proteinExistence type="predicted"/>
<reference evidence="2 3" key="1">
    <citation type="submission" date="2016-04" db="EMBL/GenBank/DDBJ databases">
        <title>A degradative enzymes factory behind the ericoid mycorrhizal symbiosis.</title>
        <authorList>
            <consortium name="DOE Joint Genome Institute"/>
            <person name="Martino E."/>
            <person name="Morin E."/>
            <person name="Grelet G."/>
            <person name="Kuo A."/>
            <person name="Kohler A."/>
            <person name="Daghino S."/>
            <person name="Barry K."/>
            <person name="Choi C."/>
            <person name="Cichocki N."/>
            <person name="Clum A."/>
            <person name="Copeland A."/>
            <person name="Hainaut M."/>
            <person name="Haridas S."/>
            <person name="Labutti K."/>
            <person name="Lindquist E."/>
            <person name="Lipzen A."/>
            <person name="Khouja H.-R."/>
            <person name="Murat C."/>
            <person name="Ohm R."/>
            <person name="Olson A."/>
            <person name="Spatafora J."/>
            <person name="Veneault-Fourrey C."/>
            <person name="Henrissat B."/>
            <person name="Grigoriev I."/>
            <person name="Martin F."/>
            <person name="Perotto S."/>
        </authorList>
    </citation>
    <scope>NUCLEOTIDE SEQUENCE [LARGE SCALE GENOMIC DNA]</scope>
    <source>
        <strain evidence="2 3">E</strain>
    </source>
</reference>
<feature type="region of interest" description="Disordered" evidence="1">
    <location>
        <begin position="257"/>
        <end position="284"/>
    </location>
</feature>
<dbReference type="Proteomes" id="UP000235371">
    <property type="component" value="Unassembled WGS sequence"/>
</dbReference>
<dbReference type="AlphaFoldDB" id="A0A2J6TB40"/>
<keyword evidence="3" id="KW-1185">Reference proteome</keyword>
<protein>
    <submittedName>
        <fullName evidence="2">Uncharacterized protein</fullName>
    </submittedName>
</protein>
<evidence type="ECO:0000313" key="3">
    <source>
        <dbReference type="Proteomes" id="UP000235371"/>
    </source>
</evidence>
<gene>
    <name evidence="2" type="ORF">K444DRAFT_399427</name>
</gene>